<keyword evidence="13" id="KW-1185">Reference proteome</keyword>
<name>A0A271J4M6_9BACT</name>
<evidence type="ECO:0000256" key="1">
    <source>
        <dbReference type="ARBA" id="ARBA00004496"/>
    </source>
</evidence>
<dbReference type="GO" id="GO:0043043">
    <property type="term" value="P:peptide biosynthetic process"/>
    <property type="evidence" value="ECO:0007669"/>
    <property type="project" value="InterPro"/>
</dbReference>
<dbReference type="EMBL" id="MQWD01000001">
    <property type="protein sequence ID" value="PAP78481.1"/>
    <property type="molecule type" value="Genomic_DNA"/>
</dbReference>
<evidence type="ECO:0000313" key="13">
    <source>
        <dbReference type="Proteomes" id="UP000216339"/>
    </source>
</evidence>
<evidence type="ECO:0000256" key="3">
    <source>
        <dbReference type="ARBA" id="ARBA00009479"/>
    </source>
</evidence>
<dbReference type="NCBIfam" id="TIGR00038">
    <property type="entry name" value="efp"/>
    <property type="match status" value="1"/>
</dbReference>
<feature type="domain" description="Elongation factor P C-terminal" evidence="10">
    <location>
        <begin position="130"/>
        <end position="185"/>
    </location>
</feature>
<proteinExistence type="inferred from homology"/>
<dbReference type="NCBIfam" id="NF001810">
    <property type="entry name" value="PRK00529.1"/>
    <property type="match status" value="1"/>
</dbReference>
<comment type="pathway">
    <text evidence="2 7">Protein biosynthesis; polypeptide chain elongation.</text>
</comment>
<dbReference type="SUPFAM" id="SSF50249">
    <property type="entry name" value="Nucleic acid-binding proteins"/>
    <property type="match status" value="2"/>
</dbReference>
<dbReference type="CDD" id="cd04470">
    <property type="entry name" value="S1_EF-P_repeat_1"/>
    <property type="match status" value="1"/>
</dbReference>
<evidence type="ECO:0000313" key="12">
    <source>
        <dbReference type="EMBL" id="PAP78481.1"/>
    </source>
</evidence>
<dbReference type="PIRSF" id="PIRSF005901">
    <property type="entry name" value="EF-P"/>
    <property type="match status" value="1"/>
</dbReference>
<evidence type="ECO:0000256" key="9">
    <source>
        <dbReference type="RuleBase" id="RU004389"/>
    </source>
</evidence>
<dbReference type="PROSITE" id="PS01275">
    <property type="entry name" value="EFP"/>
    <property type="match status" value="1"/>
</dbReference>
<keyword evidence="4 7" id="KW-0963">Cytoplasm</keyword>
<comment type="caution">
    <text evidence="12">The sequence shown here is derived from an EMBL/GenBank/DDBJ whole genome shotgun (WGS) entry which is preliminary data.</text>
</comment>
<comment type="similarity">
    <text evidence="3 7 9">Belongs to the elongation factor P family.</text>
</comment>
<sequence>MPSTQDFRNGLVLNWKDDLWQIVEFQHVKPGKGGAFVRGKLKNVRNGKIVDTTFRAGEKVETARVERRQMQYLYEDDLGLHFMNTETYEQRALRSDLVEGKDLIKEGGMIDVLVDAATDEALSVELPRQVELKVTQTDPGLKGDTATGATKPATLESGATVYVPLFINEGDVIRVDTETASYQTRVSAA</sequence>
<dbReference type="SUPFAM" id="SSF50104">
    <property type="entry name" value="Translation proteins SH3-like domain"/>
    <property type="match status" value="1"/>
</dbReference>
<dbReference type="InterPro" id="IPR011768">
    <property type="entry name" value="Transl_elongation_fac_P"/>
</dbReference>
<dbReference type="FunFam" id="2.30.30.30:FF:000003">
    <property type="entry name" value="Elongation factor P"/>
    <property type="match status" value="1"/>
</dbReference>
<dbReference type="FunFam" id="2.40.50.140:FF:000004">
    <property type="entry name" value="Elongation factor P"/>
    <property type="match status" value="1"/>
</dbReference>
<dbReference type="InterPro" id="IPR015365">
    <property type="entry name" value="Elong-fact-P_C"/>
</dbReference>
<dbReference type="RefSeq" id="WP_095512157.1">
    <property type="nucleotide sequence ID" value="NZ_MQWD01000001.1"/>
</dbReference>
<dbReference type="Pfam" id="PF08207">
    <property type="entry name" value="EFP_N"/>
    <property type="match status" value="1"/>
</dbReference>
<dbReference type="Gene3D" id="2.30.30.30">
    <property type="match status" value="1"/>
</dbReference>
<dbReference type="PANTHER" id="PTHR30053">
    <property type="entry name" value="ELONGATION FACTOR P"/>
    <property type="match status" value="1"/>
</dbReference>
<dbReference type="CDD" id="cd05794">
    <property type="entry name" value="S1_EF-P_repeat_2"/>
    <property type="match status" value="1"/>
</dbReference>
<organism evidence="12 13">
    <name type="scientific">Rubrivirga marina</name>
    <dbReference type="NCBI Taxonomy" id="1196024"/>
    <lineage>
        <taxon>Bacteria</taxon>
        <taxon>Pseudomonadati</taxon>
        <taxon>Rhodothermota</taxon>
        <taxon>Rhodothermia</taxon>
        <taxon>Rhodothermales</taxon>
        <taxon>Rubricoccaceae</taxon>
        <taxon>Rubrivirga</taxon>
    </lineage>
</organism>
<dbReference type="InterPro" id="IPR013185">
    <property type="entry name" value="Transl_elong_KOW-like"/>
</dbReference>
<dbReference type="HAMAP" id="MF_00141">
    <property type="entry name" value="EF_P"/>
    <property type="match status" value="1"/>
</dbReference>
<protein>
    <recommendedName>
        <fullName evidence="7 8">Elongation factor P</fullName>
        <shortName evidence="7">EF-P</shortName>
    </recommendedName>
</protein>
<feature type="domain" description="Translation elongation factor P/YeiP central" evidence="11">
    <location>
        <begin position="67"/>
        <end position="122"/>
    </location>
</feature>
<evidence type="ECO:0000256" key="2">
    <source>
        <dbReference type="ARBA" id="ARBA00004815"/>
    </source>
</evidence>
<keyword evidence="5 7" id="KW-0251">Elongation factor</keyword>
<dbReference type="InterPro" id="IPR013852">
    <property type="entry name" value="Transl_elong_P/YeiP_CS"/>
</dbReference>
<reference evidence="12 13" key="1">
    <citation type="submission" date="2016-11" db="EMBL/GenBank/DDBJ databases">
        <title>Study of marine rhodopsin-containing bacteria.</title>
        <authorList>
            <person name="Yoshizawa S."/>
            <person name="Kumagai Y."/>
            <person name="Kogure K."/>
        </authorList>
    </citation>
    <scope>NUCLEOTIDE SEQUENCE [LARGE SCALE GENOMIC DNA]</scope>
    <source>
        <strain evidence="12 13">SAORIC-28</strain>
    </source>
</reference>
<keyword evidence="6 7" id="KW-0648">Protein biosynthesis</keyword>
<dbReference type="PANTHER" id="PTHR30053:SF12">
    <property type="entry name" value="ELONGATION FACTOR P (EF-P) FAMILY PROTEIN"/>
    <property type="match status" value="1"/>
</dbReference>
<evidence type="ECO:0000256" key="8">
    <source>
        <dbReference type="NCBIfam" id="TIGR00038"/>
    </source>
</evidence>
<dbReference type="Pfam" id="PF09285">
    <property type="entry name" value="Elong-fact-P_C"/>
    <property type="match status" value="1"/>
</dbReference>
<evidence type="ECO:0000259" key="10">
    <source>
        <dbReference type="SMART" id="SM00841"/>
    </source>
</evidence>
<dbReference type="SMART" id="SM01185">
    <property type="entry name" value="EFP"/>
    <property type="match status" value="1"/>
</dbReference>
<evidence type="ECO:0000256" key="4">
    <source>
        <dbReference type="ARBA" id="ARBA00022490"/>
    </source>
</evidence>
<evidence type="ECO:0000259" key="11">
    <source>
        <dbReference type="SMART" id="SM01185"/>
    </source>
</evidence>
<dbReference type="InterPro" id="IPR012340">
    <property type="entry name" value="NA-bd_OB-fold"/>
</dbReference>
<dbReference type="InterPro" id="IPR014722">
    <property type="entry name" value="Rib_uL2_dom2"/>
</dbReference>
<evidence type="ECO:0000256" key="5">
    <source>
        <dbReference type="ARBA" id="ARBA00022768"/>
    </source>
</evidence>
<comment type="function">
    <text evidence="7">Involved in peptide bond synthesis. Stimulates efficient translation and peptide-bond synthesis on native or reconstituted 70S ribosomes in vitro. Probably functions indirectly by altering the affinity of the ribosome for aminoacyl-tRNA, thus increasing their reactivity as acceptors for peptidyl transferase.</text>
</comment>
<accession>A0A271J4M6</accession>
<evidence type="ECO:0000256" key="6">
    <source>
        <dbReference type="ARBA" id="ARBA00022917"/>
    </source>
</evidence>
<evidence type="ECO:0000256" key="7">
    <source>
        <dbReference type="HAMAP-Rule" id="MF_00141"/>
    </source>
</evidence>
<dbReference type="UniPathway" id="UPA00345"/>
<dbReference type="AlphaFoldDB" id="A0A271J4M6"/>
<dbReference type="GO" id="GO:0003746">
    <property type="term" value="F:translation elongation factor activity"/>
    <property type="evidence" value="ECO:0007669"/>
    <property type="project" value="UniProtKB-UniRule"/>
</dbReference>
<gene>
    <name evidence="7" type="primary">efp</name>
    <name evidence="12" type="ORF">BSZ37_19650</name>
</gene>
<dbReference type="InterPro" id="IPR001059">
    <property type="entry name" value="Transl_elong_P/YeiP_cen"/>
</dbReference>
<dbReference type="Proteomes" id="UP000216339">
    <property type="component" value="Unassembled WGS sequence"/>
</dbReference>
<dbReference type="OrthoDB" id="9801844at2"/>
<dbReference type="SMART" id="SM00841">
    <property type="entry name" value="Elong-fact-P_C"/>
    <property type="match status" value="1"/>
</dbReference>
<dbReference type="GO" id="GO:0005829">
    <property type="term" value="C:cytosol"/>
    <property type="evidence" value="ECO:0007669"/>
    <property type="project" value="UniProtKB-ARBA"/>
</dbReference>
<dbReference type="InterPro" id="IPR008991">
    <property type="entry name" value="Translation_prot_SH3-like_sf"/>
</dbReference>
<comment type="subcellular location">
    <subcellularLocation>
        <location evidence="1 7">Cytoplasm</location>
    </subcellularLocation>
</comment>
<dbReference type="Gene3D" id="2.40.50.140">
    <property type="entry name" value="Nucleic acid-binding proteins"/>
    <property type="match status" value="2"/>
</dbReference>
<dbReference type="Pfam" id="PF01132">
    <property type="entry name" value="EFP"/>
    <property type="match status" value="1"/>
</dbReference>
<dbReference type="InterPro" id="IPR020599">
    <property type="entry name" value="Transl_elong_fac_P/YeiP"/>
</dbReference>